<dbReference type="PATRIC" id="fig|935198.13.peg.1847"/>
<dbReference type="HOGENOM" id="CLU_113634_0_0_9"/>
<dbReference type="Pfam" id="PF10076">
    <property type="entry name" value="Phage_Mu_Gp48"/>
    <property type="match status" value="1"/>
</dbReference>
<name>B2TMU3_CLOBB</name>
<dbReference type="EMBL" id="CP001056">
    <property type="protein sequence ID" value="ACD24032.1"/>
    <property type="molecule type" value="Genomic_DNA"/>
</dbReference>
<sequence>MQLKDYVPSFLSGDKILSKVYEEQQKQIDSTNADIQDLINQCFVETATWGLDTWEKELGIQSNIGDSYSIRRSRILAKLRGQGTTTIEAIKNICKSFVEDVEVIEHNSEYYFQINLLSHSGFSKGFDTLYDSIREVKPSHLNTNYILRAITETDFRVVMVGLQGEIIKTFPWTPNNLAYKADVKIPLMQPKSFENIRTYPVEEGL</sequence>
<proteinExistence type="predicted"/>
<reference evidence="1" key="1">
    <citation type="submission" date="2009-06" db="EMBL/GenBank/DDBJ databases">
        <authorList>
            <consortium name="US DOE Joint Genome Institute (JGI-PGF)"/>
            <person name="Lucas S."/>
            <person name="Copeland A."/>
            <person name="Lapidus A."/>
            <person name="Glavina del Rio T."/>
            <person name="Dalin E."/>
            <person name="Tice H."/>
            <person name="Bruce D."/>
            <person name="Goodwin L."/>
            <person name="Pitluck S."/>
            <person name="Kyrpides N."/>
            <person name="Mavromatis K."/>
            <person name="Ivanova N."/>
            <person name="Saunders E."/>
            <person name="Brettin T."/>
            <person name="Detter J.C."/>
            <person name="Han C."/>
            <person name="Larimer F."/>
            <person name="Land M."/>
            <person name="Hauser L."/>
            <person name="Markowitz V."/>
            <person name="Cheng J.-F."/>
            <person name="Hugenholtz P."/>
            <person name="Woyke T."/>
            <person name="Wu D."/>
            <person name="Gronow S."/>
            <person name="Klenk H.-P."/>
            <person name="Eisen J.A."/>
        </authorList>
    </citation>
    <scope>NUCLEOTIDE SEQUENCE</scope>
    <source>
        <strain evidence="1">Eklund 17B</strain>
    </source>
</reference>
<dbReference type="InterPro" id="IPR018755">
    <property type="entry name" value="Phage_Mu_Gp48"/>
</dbReference>
<dbReference type="AlphaFoldDB" id="B2TMU3"/>
<accession>B2TMU3</accession>
<evidence type="ECO:0000313" key="1">
    <source>
        <dbReference type="EMBL" id="ACD24032.1"/>
    </source>
</evidence>
<organism evidence="1">
    <name type="scientific">Clostridium botulinum (strain Eklund 17B / Type B)</name>
    <dbReference type="NCBI Taxonomy" id="935198"/>
    <lineage>
        <taxon>Bacteria</taxon>
        <taxon>Bacillati</taxon>
        <taxon>Bacillota</taxon>
        <taxon>Clostridia</taxon>
        <taxon>Eubacteriales</taxon>
        <taxon>Clostridiaceae</taxon>
        <taxon>Clostridium</taxon>
    </lineage>
</organism>
<gene>
    <name evidence="1" type="ordered locus">CLL_A1897</name>
</gene>
<protein>
    <submittedName>
        <fullName evidence="1">Phage protein XkdU</fullName>
    </submittedName>
</protein>
<reference evidence="1" key="2">
    <citation type="submission" date="2009-08" db="EMBL/GenBank/DDBJ databases">
        <authorList>
            <person name="Shrivastava S."/>
            <person name="Brinkac L.M."/>
            <person name="Dodson R.J."/>
            <person name="Harkins D.M."/>
            <person name="Durkin A.S."/>
            <person name="Sutton G."/>
        </authorList>
    </citation>
    <scope>NUCLEOTIDE SEQUENCE</scope>
    <source>
        <strain evidence="1">Eklund 17B</strain>
    </source>
</reference>
<accession>U4P5R6</accession>
<dbReference type="KEGG" id="cbk:CLL_A1897"/>